<dbReference type="GO" id="GO:0046872">
    <property type="term" value="F:metal ion binding"/>
    <property type="evidence" value="ECO:0007669"/>
    <property type="project" value="UniProtKB-KW"/>
</dbReference>
<dbReference type="InterPro" id="IPR003607">
    <property type="entry name" value="HD/PDEase_dom"/>
</dbReference>
<dbReference type="CDD" id="cd00077">
    <property type="entry name" value="HDc"/>
    <property type="match status" value="1"/>
</dbReference>
<evidence type="ECO:0000256" key="5">
    <source>
        <dbReference type="ARBA" id="ARBA00023004"/>
    </source>
</evidence>
<evidence type="ECO:0000256" key="4">
    <source>
        <dbReference type="ARBA" id="ARBA00022801"/>
    </source>
</evidence>
<evidence type="ECO:0000256" key="1">
    <source>
        <dbReference type="ARBA" id="ARBA00012506"/>
    </source>
</evidence>
<dbReference type="RefSeq" id="WP_122896363.1">
    <property type="nucleotide sequence ID" value="NZ_RHIB01000001.1"/>
</dbReference>
<accession>A0A3M7TU60</accession>
<proteinExistence type="predicted"/>
<evidence type="ECO:0000313" key="8">
    <source>
        <dbReference type="EMBL" id="RNA68839.1"/>
    </source>
</evidence>
<organism evidence="8 9">
    <name type="scientific">Alteribacter keqinensis</name>
    <dbReference type="NCBI Taxonomy" id="2483800"/>
    <lineage>
        <taxon>Bacteria</taxon>
        <taxon>Bacillati</taxon>
        <taxon>Bacillota</taxon>
        <taxon>Bacilli</taxon>
        <taxon>Bacillales</taxon>
        <taxon>Bacillaceae</taxon>
        <taxon>Alteribacter</taxon>
    </lineage>
</organism>
<evidence type="ECO:0000256" key="6">
    <source>
        <dbReference type="ARBA" id="ARBA00049417"/>
    </source>
</evidence>
<dbReference type="SMART" id="SM00471">
    <property type="entry name" value="HDc"/>
    <property type="match status" value="1"/>
</dbReference>
<dbReference type="PROSITE" id="PS51831">
    <property type="entry name" value="HD"/>
    <property type="match status" value="1"/>
</dbReference>
<dbReference type="OrthoDB" id="9782134at2"/>
<dbReference type="PANTHER" id="PTHR35795">
    <property type="entry name" value="SLR1885 PROTEIN"/>
    <property type="match status" value="1"/>
</dbReference>
<name>A0A3M7TU60_9BACI</name>
<comment type="caution">
    <text evidence="8">The sequence shown here is derived from an EMBL/GenBank/DDBJ whole genome shotgun (WGS) entry which is preliminary data.</text>
</comment>
<dbReference type="InterPro" id="IPR005249">
    <property type="entry name" value="YqeK"/>
</dbReference>
<reference evidence="8 9" key="1">
    <citation type="submission" date="2018-10" db="EMBL/GenBank/DDBJ databases">
        <title>Bacillus Keqinensis sp. nov., a moderately halophilic bacterium isolated from a saline-alkaline lake.</title>
        <authorList>
            <person name="Wang H."/>
        </authorList>
    </citation>
    <scope>NUCLEOTIDE SEQUENCE [LARGE SCALE GENOMIC DNA]</scope>
    <source>
        <strain evidence="8 9">KQ-3</strain>
    </source>
</reference>
<evidence type="ECO:0000259" key="7">
    <source>
        <dbReference type="PROSITE" id="PS51831"/>
    </source>
</evidence>
<keyword evidence="3" id="KW-0547">Nucleotide-binding</keyword>
<dbReference type="EMBL" id="RHIB01000001">
    <property type="protein sequence ID" value="RNA68839.1"/>
    <property type="molecule type" value="Genomic_DNA"/>
</dbReference>
<dbReference type="EC" id="3.6.1.41" evidence="1"/>
<feature type="domain" description="HD" evidence="7">
    <location>
        <begin position="18"/>
        <end position="133"/>
    </location>
</feature>
<dbReference type="NCBIfam" id="TIGR00277">
    <property type="entry name" value="HDIG"/>
    <property type="match status" value="1"/>
</dbReference>
<dbReference type="GO" id="GO:0008803">
    <property type="term" value="F:bis(5'-nucleosyl)-tetraphosphatase (symmetrical) activity"/>
    <property type="evidence" value="ECO:0007669"/>
    <property type="project" value="UniProtKB-EC"/>
</dbReference>
<dbReference type="SUPFAM" id="SSF109604">
    <property type="entry name" value="HD-domain/PDEase-like"/>
    <property type="match status" value="1"/>
</dbReference>
<dbReference type="AlphaFoldDB" id="A0A3M7TU60"/>
<dbReference type="InterPro" id="IPR006674">
    <property type="entry name" value="HD_domain"/>
</dbReference>
<keyword evidence="9" id="KW-1185">Reference proteome</keyword>
<dbReference type="Proteomes" id="UP000278746">
    <property type="component" value="Unassembled WGS sequence"/>
</dbReference>
<keyword evidence="4" id="KW-0378">Hydrolase</keyword>
<comment type="catalytic activity">
    <reaction evidence="6">
        <text>P(1),P(4)-bis(5'-adenosyl) tetraphosphate + H2O = 2 ADP + 2 H(+)</text>
        <dbReference type="Rhea" id="RHEA:24252"/>
        <dbReference type="ChEBI" id="CHEBI:15377"/>
        <dbReference type="ChEBI" id="CHEBI:15378"/>
        <dbReference type="ChEBI" id="CHEBI:58141"/>
        <dbReference type="ChEBI" id="CHEBI:456216"/>
        <dbReference type="EC" id="3.6.1.41"/>
    </reaction>
</comment>
<gene>
    <name evidence="8" type="ORF">EBO34_02410</name>
</gene>
<protein>
    <recommendedName>
        <fullName evidence="1">bis(5'-nucleosyl)-tetraphosphatase (symmetrical)</fullName>
        <ecNumber evidence="1">3.6.1.41</ecNumber>
    </recommendedName>
</protein>
<dbReference type="InterPro" id="IPR006675">
    <property type="entry name" value="HDIG_dom"/>
</dbReference>
<evidence type="ECO:0000256" key="3">
    <source>
        <dbReference type="ARBA" id="ARBA00022741"/>
    </source>
</evidence>
<dbReference type="Pfam" id="PF01966">
    <property type="entry name" value="HD"/>
    <property type="match status" value="1"/>
</dbReference>
<evidence type="ECO:0000256" key="2">
    <source>
        <dbReference type="ARBA" id="ARBA00022723"/>
    </source>
</evidence>
<dbReference type="NCBIfam" id="TIGR00488">
    <property type="entry name" value="bis(5'-nucleosyl)-tetraphosphatase (symmetrical) YqeK"/>
    <property type="match status" value="1"/>
</dbReference>
<dbReference type="InterPro" id="IPR051094">
    <property type="entry name" value="Diverse_Catalytic_Enzymes"/>
</dbReference>
<sequence>MNEQRAFEAVKKQLKPARYEHTLRVVETAEELAGKYHARLEKVRLAAILHDYAKYRPASEMKDVIRSADWLSDEWCSYGEAILHAPAGAALVRSELGITDEDVIRAIVYHTTGRAGMTLIEKIVFLADYIEPGRKSPGIESVRQAADDSLDRGCLLALANTIGFLTSKKQPVFPDTFHAYNELVKLTMRGLKS</sequence>
<dbReference type="GO" id="GO:0000166">
    <property type="term" value="F:nucleotide binding"/>
    <property type="evidence" value="ECO:0007669"/>
    <property type="project" value="UniProtKB-KW"/>
</dbReference>
<keyword evidence="2" id="KW-0479">Metal-binding</keyword>
<dbReference type="Gene3D" id="1.10.3210.10">
    <property type="entry name" value="Hypothetical protein af1432"/>
    <property type="match status" value="1"/>
</dbReference>
<evidence type="ECO:0000313" key="9">
    <source>
        <dbReference type="Proteomes" id="UP000278746"/>
    </source>
</evidence>
<keyword evidence="5" id="KW-0408">Iron</keyword>
<dbReference type="PANTHER" id="PTHR35795:SF1">
    <property type="entry name" value="BIS(5'-NUCLEOSYL)-TETRAPHOSPHATASE, SYMMETRICAL"/>
    <property type="match status" value="1"/>
</dbReference>